<dbReference type="EMBL" id="JAOQIO010000036">
    <property type="protein sequence ID" value="MCU6793014.1"/>
    <property type="molecule type" value="Genomic_DNA"/>
</dbReference>
<keyword evidence="3" id="KW-1185">Reference proteome</keyword>
<gene>
    <name evidence="2" type="ORF">OB236_12880</name>
</gene>
<feature type="transmembrane region" description="Helical" evidence="1">
    <location>
        <begin position="106"/>
        <end position="125"/>
    </location>
</feature>
<accession>A0ABT2UH88</accession>
<keyword evidence="1" id="KW-1133">Transmembrane helix</keyword>
<comment type="caution">
    <text evidence="2">The sequence shown here is derived from an EMBL/GenBank/DDBJ whole genome shotgun (WGS) entry which is preliminary data.</text>
</comment>
<evidence type="ECO:0008006" key="4">
    <source>
        <dbReference type="Google" id="ProtNLM"/>
    </source>
</evidence>
<organism evidence="2 3">
    <name type="scientific">Paenibacillus baimaensis</name>
    <dbReference type="NCBI Taxonomy" id="2982185"/>
    <lineage>
        <taxon>Bacteria</taxon>
        <taxon>Bacillati</taxon>
        <taxon>Bacillota</taxon>
        <taxon>Bacilli</taxon>
        <taxon>Bacillales</taxon>
        <taxon>Paenibacillaceae</taxon>
        <taxon>Paenibacillus</taxon>
    </lineage>
</organism>
<proteinExistence type="predicted"/>
<protein>
    <recommendedName>
        <fullName evidence="4">Zf-HC2 domain-containing protein</fullName>
    </recommendedName>
</protein>
<keyword evidence="1" id="KW-0812">Transmembrane</keyword>
<evidence type="ECO:0000313" key="2">
    <source>
        <dbReference type="EMBL" id="MCU6793014.1"/>
    </source>
</evidence>
<name>A0ABT2UH88_9BACL</name>
<reference evidence="2 3" key="1">
    <citation type="submission" date="2022-09" db="EMBL/GenBank/DDBJ databases">
        <authorList>
            <person name="Han X.L."/>
            <person name="Wang Q."/>
            <person name="Lu T."/>
        </authorList>
    </citation>
    <scope>NUCLEOTIDE SEQUENCE [LARGE SCALE GENOMIC DNA]</scope>
    <source>
        <strain evidence="2 3">WQ 127069</strain>
    </source>
</reference>
<keyword evidence="1" id="KW-0472">Membrane</keyword>
<evidence type="ECO:0000313" key="3">
    <source>
        <dbReference type="Proteomes" id="UP001652445"/>
    </source>
</evidence>
<evidence type="ECO:0000256" key="1">
    <source>
        <dbReference type="SAM" id="Phobius"/>
    </source>
</evidence>
<dbReference type="Proteomes" id="UP001652445">
    <property type="component" value="Unassembled WGS sequence"/>
</dbReference>
<sequence length="179" mass="19657">MKHYTGEQWMTYVEQGLNDEDNQQMELHLITCDSCMELYMQSLERVVGSYPSLSDEAALADRVMLAIEAADPISPSSTASRLAPLEEAGFGSQKLRNPITWMRAPLFHYAVAAVITLVLMSSGIFQSIVDHPVGIDRASNGDAQSEAAQEPVSVSKKLMDKTIVVLDSIQPKQEKGGNR</sequence>
<dbReference type="RefSeq" id="WP_262684330.1">
    <property type="nucleotide sequence ID" value="NZ_JAOQIO010000036.1"/>
</dbReference>